<feature type="domain" description="Synaptonemal complex protein 2 armadillo-repeat-like" evidence="8">
    <location>
        <begin position="9"/>
        <end position="181"/>
    </location>
</feature>
<evidence type="ECO:0000313" key="11">
    <source>
        <dbReference type="Proteomes" id="UP000287033"/>
    </source>
</evidence>
<dbReference type="InterPro" id="IPR041322">
    <property type="entry name" value="SYCP2_ARLD"/>
</dbReference>
<dbReference type="InterPro" id="IPR024835">
    <property type="entry name" value="SYCP2-like"/>
</dbReference>
<keyword evidence="6" id="KW-0175">Coiled coil</keyword>
<dbReference type="STRING" id="137246.A0A401SI42"/>
<dbReference type="EMBL" id="BEZZ01000281">
    <property type="protein sequence ID" value="GCC30054.1"/>
    <property type="molecule type" value="Genomic_DNA"/>
</dbReference>
<dbReference type="GO" id="GO:0140013">
    <property type="term" value="P:meiotic nuclear division"/>
    <property type="evidence" value="ECO:0007669"/>
    <property type="project" value="TreeGrafter"/>
</dbReference>
<dbReference type="OMA" id="HMENEVE"/>
<keyword evidence="5" id="KW-0539">Nucleus</keyword>
<proteinExistence type="inferred from homology"/>
<feature type="region of interest" description="Disordered" evidence="7">
    <location>
        <begin position="535"/>
        <end position="582"/>
    </location>
</feature>
<evidence type="ECO:0000256" key="2">
    <source>
        <dbReference type="ARBA" id="ARBA00004286"/>
    </source>
</evidence>
<dbReference type="InterPro" id="IPR040560">
    <property type="entry name" value="SYCP2_SLD"/>
</dbReference>
<name>A0A401SI42_CHIPU</name>
<organism evidence="10 11">
    <name type="scientific">Chiloscyllium punctatum</name>
    <name type="common">Brownbanded bambooshark</name>
    <name type="synonym">Hemiscyllium punctatum</name>
    <dbReference type="NCBI Taxonomy" id="137246"/>
    <lineage>
        <taxon>Eukaryota</taxon>
        <taxon>Metazoa</taxon>
        <taxon>Chordata</taxon>
        <taxon>Craniata</taxon>
        <taxon>Vertebrata</taxon>
        <taxon>Chondrichthyes</taxon>
        <taxon>Elasmobranchii</taxon>
        <taxon>Galeomorphii</taxon>
        <taxon>Galeoidea</taxon>
        <taxon>Orectolobiformes</taxon>
        <taxon>Hemiscylliidae</taxon>
        <taxon>Chiloscyllium</taxon>
    </lineage>
</organism>
<evidence type="ECO:0000256" key="5">
    <source>
        <dbReference type="ARBA" id="ARBA00023242"/>
    </source>
</evidence>
<feature type="coiled-coil region" evidence="6">
    <location>
        <begin position="822"/>
        <end position="878"/>
    </location>
</feature>
<evidence type="ECO:0000256" key="7">
    <source>
        <dbReference type="SAM" id="MobiDB-lite"/>
    </source>
</evidence>
<comment type="caution">
    <text evidence="10">The sequence shown here is derived from an EMBL/GenBank/DDBJ whole genome shotgun (WGS) entry which is preliminary data.</text>
</comment>
<gene>
    <name evidence="10" type="ORF">chiPu_0008498</name>
</gene>
<evidence type="ECO:0000259" key="9">
    <source>
        <dbReference type="Pfam" id="PF18584"/>
    </source>
</evidence>
<feature type="region of interest" description="Disordered" evidence="7">
    <location>
        <begin position="714"/>
        <end position="743"/>
    </location>
</feature>
<feature type="compositionally biased region" description="Polar residues" evidence="7">
    <location>
        <begin position="727"/>
        <end position="736"/>
    </location>
</feature>
<feature type="compositionally biased region" description="Polar residues" evidence="7">
    <location>
        <begin position="632"/>
        <end position="644"/>
    </location>
</feature>
<dbReference type="GO" id="GO:0000779">
    <property type="term" value="C:condensed chromosome, centromeric region"/>
    <property type="evidence" value="ECO:0007669"/>
    <property type="project" value="TreeGrafter"/>
</dbReference>
<keyword evidence="11" id="KW-1185">Reference proteome</keyword>
<feature type="region of interest" description="Disordered" evidence="7">
    <location>
        <begin position="614"/>
        <end position="644"/>
    </location>
</feature>
<dbReference type="AlphaFoldDB" id="A0A401SI42"/>
<evidence type="ECO:0008006" key="12">
    <source>
        <dbReference type="Google" id="ProtNLM"/>
    </source>
</evidence>
<sequence>MPVKKELMLCSLIEGAFNINGFRALEEFLSNEAEYPPQKCNKPFVNKLDKLAHKEMDKNQFTNVSLLLKALQRFCKEDMEDGLSCLIKHGLIQKMLLWFERATEFMKTTELKSSEALMTLIEDMFDAVLAICKCSSEGRTQLMDTFVLQLGHGVTDFRLKISVRLEAIRTFNSMLDLISREGKIKFHLSEEAKSLMLDLATTILEVGDYEIQVAISEALCRMTDRKTRETLVYKWFDEPNANAFKEIRDSEFETDCRKFLNSLNESLRNKRRVCTYPCNAAFLDLNELKIPADDKLERFWIDFNLGSRSITFFIKDDSQDNEVDLWETVSLLQDGVKSFGVQEVNATTILVITLKGLLSVGKKKGKKVKIYFDSTFDVLNTTKLVYGNEKLLDLVGSPIESQLKSTHLASNKLTVFGSQCSTVDKSEITYPASDGELARKLDSTQPEEERYYSDTGIQPSKSVKVNSKLKNLIALESRRSRRHSYSTTCSGRGSTRLGQQTKDVENVYVQSLGSKDEQSSVEAAVTEAKRRIPGRKRLSFDEDRNPKVATRSKKISRRGEMHRRSDLKKLFTEDSSSEGTEHSWILEPQVKVTPNVANYSKSKKRKTSRLRVLPLSLESSEDEQDQRKVTEKTQLQTQEENQKITPSGQIIPEFSDRHRTPVPVQIAKRIKTDDFAIGNNLVFETSLLTPPDTFEKMKLPSTKYLGRASMTVEVPDNEEKTSDDTFMVQQSTSTPSERPVGDDIYLNKDEATLTPLLPFKAKRLFASSEKSSDKGSQEMMQGIERTLSELDYEELNDLNLSEIFQNFTEEMRKLKFCFRKMEERSKQSLQSAEQKISMLLNQIHKSRLQKLKIFEERLDRELKDLKENVQAVKNLEEETLNFWKQQSLKILQFYENQEQRVNPLISSPEDKAGMSMETQADMTHMENEVELTSMKD</sequence>
<keyword evidence="4" id="KW-0158">Chromosome</keyword>
<dbReference type="PANTHER" id="PTHR15607:SF18">
    <property type="entry name" value="SYNAPTONEMAL COMPLEX PROTEIN 2-LIKE ISOFORM X1"/>
    <property type="match status" value="1"/>
</dbReference>
<reference evidence="10 11" key="1">
    <citation type="journal article" date="2018" name="Nat. Ecol. Evol.">
        <title>Shark genomes provide insights into elasmobranch evolution and the origin of vertebrates.</title>
        <authorList>
            <person name="Hara Y"/>
            <person name="Yamaguchi K"/>
            <person name="Onimaru K"/>
            <person name="Kadota M"/>
            <person name="Koyanagi M"/>
            <person name="Keeley SD"/>
            <person name="Tatsumi K"/>
            <person name="Tanaka K"/>
            <person name="Motone F"/>
            <person name="Kageyama Y"/>
            <person name="Nozu R"/>
            <person name="Adachi N"/>
            <person name="Nishimura O"/>
            <person name="Nakagawa R"/>
            <person name="Tanegashima C"/>
            <person name="Kiyatake I"/>
            <person name="Matsumoto R"/>
            <person name="Murakumo K"/>
            <person name="Nishida K"/>
            <person name="Terakita A"/>
            <person name="Kuratani S"/>
            <person name="Sato K"/>
            <person name="Hyodo S Kuraku.S."/>
        </authorList>
    </citation>
    <scope>NUCLEOTIDE SEQUENCE [LARGE SCALE GENOMIC DNA]</scope>
</reference>
<evidence type="ECO:0000313" key="10">
    <source>
        <dbReference type="EMBL" id="GCC30054.1"/>
    </source>
</evidence>
<dbReference type="Proteomes" id="UP000287033">
    <property type="component" value="Unassembled WGS sequence"/>
</dbReference>
<comment type="similarity">
    <text evidence="3">Belongs to the SYCP2 family.</text>
</comment>
<dbReference type="Pfam" id="PF18584">
    <property type="entry name" value="SYCP2_SLD"/>
    <property type="match status" value="1"/>
</dbReference>
<dbReference type="OrthoDB" id="10256849at2759"/>
<feature type="domain" description="Synaptonemal complex protein 2 Spt16M-like" evidence="9">
    <location>
        <begin position="273"/>
        <end position="387"/>
    </location>
</feature>
<feature type="region of interest" description="Disordered" evidence="7">
    <location>
        <begin position="480"/>
        <end position="502"/>
    </location>
</feature>
<feature type="compositionally biased region" description="Polar residues" evidence="7">
    <location>
        <begin position="487"/>
        <end position="501"/>
    </location>
</feature>
<accession>A0A401SI42</accession>
<evidence type="ECO:0000256" key="3">
    <source>
        <dbReference type="ARBA" id="ARBA00007960"/>
    </source>
</evidence>
<protein>
    <recommendedName>
        <fullName evidence="12">Synaptonemal complex protein 2 Spt16M-like domain-containing protein</fullName>
    </recommendedName>
</protein>
<evidence type="ECO:0000256" key="4">
    <source>
        <dbReference type="ARBA" id="ARBA00022454"/>
    </source>
</evidence>
<dbReference type="PANTHER" id="PTHR15607">
    <property type="entry name" value="SYNAPTONEMAL COMPLEX PROTEIN-RELATED"/>
    <property type="match status" value="1"/>
</dbReference>
<evidence type="ECO:0000256" key="6">
    <source>
        <dbReference type="SAM" id="Coils"/>
    </source>
</evidence>
<comment type="subcellular location">
    <subcellularLocation>
        <location evidence="2">Chromosome</location>
    </subcellularLocation>
    <subcellularLocation>
        <location evidence="1">Nucleus</location>
    </subcellularLocation>
</comment>
<evidence type="ECO:0000256" key="1">
    <source>
        <dbReference type="ARBA" id="ARBA00004123"/>
    </source>
</evidence>
<feature type="compositionally biased region" description="Basic and acidic residues" evidence="7">
    <location>
        <begin position="557"/>
        <end position="572"/>
    </location>
</feature>
<evidence type="ECO:0000259" key="8">
    <source>
        <dbReference type="Pfam" id="PF18581"/>
    </source>
</evidence>
<dbReference type="GO" id="GO:0000800">
    <property type="term" value="C:lateral element"/>
    <property type="evidence" value="ECO:0007669"/>
    <property type="project" value="TreeGrafter"/>
</dbReference>
<dbReference type="Pfam" id="PF18581">
    <property type="entry name" value="SYCP2_ARLD"/>
    <property type="match status" value="1"/>
</dbReference>